<gene>
    <name evidence="2" type="ORF">SRS1_11142</name>
</gene>
<dbReference type="Proteomes" id="UP000239563">
    <property type="component" value="Chromosome IX"/>
</dbReference>
<dbReference type="EMBL" id="LT795062">
    <property type="protein sequence ID" value="SJX63836.1"/>
    <property type="molecule type" value="Genomic_DNA"/>
</dbReference>
<protein>
    <submittedName>
        <fullName evidence="2">Uncharacterized protein</fullName>
    </submittedName>
</protein>
<feature type="region of interest" description="Disordered" evidence="1">
    <location>
        <begin position="1"/>
        <end position="76"/>
    </location>
</feature>
<evidence type="ECO:0000313" key="2">
    <source>
        <dbReference type="EMBL" id="SJX63836.1"/>
    </source>
</evidence>
<feature type="compositionally biased region" description="Basic residues" evidence="1">
    <location>
        <begin position="259"/>
        <end position="280"/>
    </location>
</feature>
<sequence>MARPSRRPRDGRQVEISDPEVLHTPRQRDAGSRSSTAVSASQAHHRRAPAGKSMLTHRSGTTHHRGTPPASNASSVRLQIDMDIRTPRSSSSSARVGTHRKKTKFWFPLPRGAVREKLSDYPDKREDALAAGFVLMPTTCAYCVKNGMVCTVGTGVNKRGQKRTDSCDLCHMHMRSCENNPHPRNTRQRREHAQNAQHLGSLRALIEHIPSQRAYDDAVRELNSLATRLGHALPNVRRPPVLQQADICLVSTHSLTAPRRSRRRSTSPEHRPRHRDRRRSPSPTPQSEHNSDDAESLEDFHSFLYEDVQDEVITILDDDD</sequence>
<feature type="region of interest" description="Disordered" evidence="1">
    <location>
        <begin position="253"/>
        <end position="300"/>
    </location>
</feature>
<feature type="compositionally biased region" description="Basic and acidic residues" evidence="1">
    <location>
        <begin position="7"/>
        <end position="31"/>
    </location>
</feature>
<dbReference type="AlphaFoldDB" id="A0A2N8UFV6"/>
<evidence type="ECO:0000256" key="1">
    <source>
        <dbReference type="SAM" id="MobiDB-lite"/>
    </source>
</evidence>
<evidence type="ECO:0000313" key="3">
    <source>
        <dbReference type="Proteomes" id="UP000239563"/>
    </source>
</evidence>
<feature type="compositionally biased region" description="Polar residues" evidence="1">
    <location>
        <begin position="32"/>
        <end position="42"/>
    </location>
</feature>
<accession>A0A2N8UFV6</accession>
<proteinExistence type="predicted"/>
<organism evidence="2 3">
    <name type="scientific">Sporisorium reilianum f. sp. reilianum</name>
    <dbReference type="NCBI Taxonomy" id="72559"/>
    <lineage>
        <taxon>Eukaryota</taxon>
        <taxon>Fungi</taxon>
        <taxon>Dikarya</taxon>
        <taxon>Basidiomycota</taxon>
        <taxon>Ustilaginomycotina</taxon>
        <taxon>Ustilaginomycetes</taxon>
        <taxon>Ustilaginales</taxon>
        <taxon>Ustilaginaceae</taxon>
        <taxon>Sporisorium</taxon>
    </lineage>
</organism>
<name>A0A2N8UFV6_9BASI</name>
<reference evidence="2 3" key="1">
    <citation type="submission" date="2017-02" db="EMBL/GenBank/DDBJ databases">
        <authorList>
            <person name="Peterson S.W."/>
        </authorList>
    </citation>
    <scope>NUCLEOTIDE SEQUENCE [LARGE SCALE GENOMIC DNA]</scope>
    <source>
        <strain evidence="2 3">SRS1_H2-8</strain>
    </source>
</reference>